<accession>A0ABQ2EA86</accession>
<organism evidence="2 3">
    <name type="scientific">Luteimonas terricola</name>
    <dbReference type="NCBI Taxonomy" id="645597"/>
    <lineage>
        <taxon>Bacteria</taxon>
        <taxon>Pseudomonadati</taxon>
        <taxon>Pseudomonadota</taxon>
        <taxon>Gammaproteobacteria</taxon>
        <taxon>Lysobacterales</taxon>
        <taxon>Lysobacteraceae</taxon>
        <taxon>Luteimonas</taxon>
    </lineage>
</organism>
<dbReference type="Proteomes" id="UP000599009">
    <property type="component" value="Unassembled WGS sequence"/>
</dbReference>
<reference evidence="3" key="1">
    <citation type="journal article" date="2019" name="Int. J. Syst. Evol. Microbiol.">
        <title>The Global Catalogue of Microorganisms (GCM) 10K type strain sequencing project: providing services to taxonomists for standard genome sequencing and annotation.</title>
        <authorList>
            <consortium name="The Broad Institute Genomics Platform"/>
            <consortium name="The Broad Institute Genome Sequencing Center for Infectious Disease"/>
            <person name="Wu L."/>
            <person name="Ma J."/>
        </authorList>
    </citation>
    <scope>NUCLEOTIDE SEQUENCE [LARGE SCALE GENOMIC DNA]</scope>
    <source>
        <strain evidence="3">CGMCC 1.8985</strain>
    </source>
</reference>
<keyword evidence="3" id="KW-1185">Reference proteome</keyword>
<name>A0ABQ2EA86_9GAMM</name>
<evidence type="ECO:0000256" key="1">
    <source>
        <dbReference type="SAM" id="SignalP"/>
    </source>
</evidence>
<comment type="caution">
    <text evidence="2">The sequence shown here is derived from an EMBL/GenBank/DDBJ whole genome shotgun (WGS) entry which is preliminary data.</text>
</comment>
<evidence type="ECO:0000313" key="2">
    <source>
        <dbReference type="EMBL" id="GGK03229.1"/>
    </source>
</evidence>
<dbReference type="RefSeq" id="WP_132985015.1">
    <property type="nucleotide sequence ID" value="NZ_BMME01000001.1"/>
</dbReference>
<gene>
    <name evidence="2" type="ORF">GCM10011394_10380</name>
</gene>
<sequence length="145" mass="15695">MIRSISLLLMFIAAGGCTSKPVAVAGNAEQSENLAVICAIASESENYVGKQVRVNGRYKTDSAHYEYLIDSECSGSPLSISNVDLVLSETVENFYAVGEEKCAEKNAKYLCTLEFDIDATVKVVRLKSGKPGIDLLDVHSFTFSD</sequence>
<protein>
    <recommendedName>
        <fullName evidence="4">Lipoprotein</fullName>
    </recommendedName>
</protein>
<keyword evidence="1" id="KW-0732">Signal</keyword>
<evidence type="ECO:0008006" key="4">
    <source>
        <dbReference type="Google" id="ProtNLM"/>
    </source>
</evidence>
<evidence type="ECO:0000313" key="3">
    <source>
        <dbReference type="Proteomes" id="UP000599009"/>
    </source>
</evidence>
<dbReference type="PROSITE" id="PS51257">
    <property type="entry name" value="PROKAR_LIPOPROTEIN"/>
    <property type="match status" value="1"/>
</dbReference>
<proteinExistence type="predicted"/>
<feature type="signal peptide" evidence="1">
    <location>
        <begin position="1"/>
        <end position="19"/>
    </location>
</feature>
<feature type="chain" id="PRO_5046658672" description="Lipoprotein" evidence="1">
    <location>
        <begin position="20"/>
        <end position="145"/>
    </location>
</feature>
<dbReference type="EMBL" id="BMME01000001">
    <property type="protein sequence ID" value="GGK03229.1"/>
    <property type="molecule type" value="Genomic_DNA"/>
</dbReference>